<comment type="subcellular location">
    <subcellularLocation>
        <location evidence="1">Cell membrane</location>
        <topology evidence="1">Multi-pass membrane protein</topology>
    </subcellularLocation>
</comment>
<protein>
    <submittedName>
        <fullName evidence="10">Predicted branched-chain amino acid permease (Azaleucine resistance)</fullName>
    </submittedName>
</protein>
<evidence type="ECO:0000256" key="9">
    <source>
        <dbReference type="SAM" id="Phobius"/>
    </source>
</evidence>
<evidence type="ECO:0000256" key="2">
    <source>
        <dbReference type="ARBA" id="ARBA00010735"/>
    </source>
</evidence>
<evidence type="ECO:0000256" key="4">
    <source>
        <dbReference type="ARBA" id="ARBA00022475"/>
    </source>
</evidence>
<proteinExistence type="inferred from homology"/>
<dbReference type="PANTHER" id="PTHR34979:SF1">
    <property type="entry name" value="INNER MEMBRANE PROTEIN YGAZ"/>
    <property type="match status" value="1"/>
</dbReference>
<feature type="compositionally biased region" description="Basic and acidic residues" evidence="8">
    <location>
        <begin position="241"/>
        <end position="258"/>
    </location>
</feature>
<evidence type="ECO:0000313" key="10">
    <source>
        <dbReference type="EMBL" id="SDB80771.1"/>
    </source>
</evidence>
<comment type="similarity">
    <text evidence="2">Belongs to the AzlC family.</text>
</comment>
<feature type="region of interest" description="Disordered" evidence="8">
    <location>
        <begin position="233"/>
        <end position="264"/>
    </location>
</feature>
<dbReference type="InterPro" id="IPR011606">
    <property type="entry name" value="Brnchd-chn_aa_trnsp_permease"/>
</dbReference>
<reference evidence="10 11" key="1">
    <citation type="submission" date="2016-06" db="EMBL/GenBank/DDBJ databases">
        <authorList>
            <person name="Olsen C.W."/>
            <person name="Carey S."/>
            <person name="Hinshaw L."/>
            <person name="Karasin A.I."/>
        </authorList>
    </citation>
    <scope>NUCLEOTIDE SEQUENCE [LARGE SCALE GENOMIC DNA]</scope>
    <source>
        <strain evidence="10 11">LZ-22</strain>
    </source>
</reference>
<dbReference type="AlphaFoldDB" id="A0A1G6GFJ5"/>
<sequence length="264" mass="27123">MAEPGFGRGLRDGIPIALGYFTISIAFGLYCARGGVGPWSAATMALTNLSSSGQFGGLSVILAGGALVQLAVTVALVNLRYLLMSFSLSQRLAPGTGVLRRLVMAYGVTDEIYAVAMSRPQVGFRYFTGLMSLPVIGWTGGTLTGTLVGSALPASLHSAMGVLLYAMFVAIVVPVAKGSRAVRVVVLVAGVVSSLLALVPGVRELEIGWRIIIATVVAAAFGAALFPVPGIGAEQASPREATPEPDREPTPDPDREPAPGEGAA</sequence>
<evidence type="ECO:0000256" key="5">
    <source>
        <dbReference type="ARBA" id="ARBA00022692"/>
    </source>
</evidence>
<dbReference type="Pfam" id="PF03591">
    <property type="entry name" value="AzlC"/>
    <property type="match status" value="1"/>
</dbReference>
<keyword evidence="6 9" id="KW-1133">Transmembrane helix</keyword>
<name>A0A1G6GFJ5_9ACTN</name>
<evidence type="ECO:0000256" key="1">
    <source>
        <dbReference type="ARBA" id="ARBA00004651"/>
    </source>
</evidence>
<keyword evidence="3" id="KW-0813">Transport</keyword>
<dbReference type="EMBL" id="FMYF01000003">
    <property type="protein sequence ID" value="SDB80771.1"/>
    <property type="molecule type" value="Genomic_DNA"/>
</dbReference>
<feature type="transmembrane region" description="Helical" evidence="9">
    <location>
        <begin position="154"/>
        <end position="175"/>
    </location>
</feature>
<keyword evidence="4" id="KW-1003">Cell membrane</keyword>
<accession>A0A1G6GFJ5</accession>
<feature type="transmembrane region" description="Helical" evidence="9">
    <location>
        <begin position="182"/>
        <end position="201"/>
    </location>
</feature>
<gene>
    <name evidence="10" type="ORF">GA0111570_10391</name>
</gene>
<dbReference type="RefSeq" id="WP_092607422.1">
    <property type="nucleotide sequence ID" value="NZ_FMYF01000003.1"/>
</dbReference>
<keyword evidence="7 9" id="KW-0472">Membrane</keyword>
<dbReference type="Proteomes" id="UP000199086">
    <property type="component" value="Unassembled WGS sequence"/>
</dbReference>
<feature type="transmembrane region" description="Helical" evidence="9">
    <location>
        <begin position="55"/>
        <end position="83"/>
    </location>
</feature>
<keyword evidence="5 9" id="KW-0812">Transmembrane</keyword>
<feature type="transmembrane region" description="Helical" evidence="9">
    <location>
        <begin position="207"/>
        <end position="228"/>
    </location>
</feature>
<dbReference type="OrthoDB" id="3181706at2"/>
<keyword evidence="11" id="KW-1185">Reference proteome</keyword>
<dbReference type="PANTHER" id="PTHR34979">
    <property type="entry name" value="INNER MEMBRANE PROTEIN YGAZ"/>
    <property type="match status" value="1"/>
</dbReference>
<evidence type="ECO:0000256" key="7">
    <source>
        <dbReference type="ARBA" id="ARBA00023136"/>
    </source>
</evidence>
<evidence type="ECO:0000256" key="3">
    <source>
        <dbReference type="ARBA" id="ARBA00022448"/>
    </source>
</evidence>
<evidence type="ECO:0000256" key="6">
    <source>
        <dbReference type="ARBA" id="ARBA00022989"/>
    </source>
</evidence>
<feature type="transmembrane region" description="Helical" evidence="9">
    <location>
        <begin position="12"/>
        <end position="35"/>
    </location>
</feature>
<dbReference type="STRING" id="1577474.GA0111570_10391"/>
<dbReference type="GO" id="GO:1903785">
    <property type="term" value="P:L-valine transmembrane transport"/>
    <property type="evidence" value="ECO:0007669"/>
    <property type="project" value="TreeGrafter"/>
</dbReference>
<dbReference type="GO" id="GO:0005886">
    <property type="term" value="C:plasma membrane"/>
    <property type="evidence" value="ECO:0007669"/>
    <property type="project" value="UniProtKB-SubCell"/>
</dbReference>
<organism evidence="10 11">
    <name type="scientific">Raineyella antarctica</name>
    <dbReference type="NCBI Taxonomy" id="1577474"/>
    <lineage>
        <taxon>Bacteria</taxon>
        <taxon>Bacillati</taxon>
        <taxon>Actinomycetota</taxon>
        <taxon>Actinomycetes</taxon>
        <taxon>Propionibacteriales</taxon>
        <taxon>Propionibacteriaceae</taxon>
        <taxon>Raineyella</taxon>
    </lineage>
</organism>
<evidence type="ECO:0000313" key="11">
    <source>
        <dbReference type="Proteomes" id="UP000199086"/>
    </source>
</evidence>
<evidence type="ECO:0000256" key="8">
    <source>
        <dbReference type="SAM" id="MobiDB-lite"/>
    </source>
</evidence>
<feature type="transmembrane region" description="Helical" evidence="9">
    <location>
        <begin position="126"/>
        <end position="148"/>
    </location>
</feature>